<dbReference type="AlphaFoldDB" id="A0A8S3K7K2"/>
<proteinExistence type="predicted"/>
<evidence type="ECO:0000313" key="1">
    <source>
        <dbReference type="EMBL" id="CAF5228477.1"/>
    </source>
</evidence>
<evidence type="ECO:0000313" key="2">
    <source>
        <dbReference type="Proteomes" id="UP000676336"/>
    </source>
</evidence>
<comment type="caution">
    <text evidence="1">The sequence shown here is derived from an EMBL/GenBank/DDBJ whole genome shotgun (WGS) entry which is preliminary data.</text>
</comment>
<sequence>MHLRIVTTHESLSKASHNNSVITTKCFYAIFPKFIHCQCIRKKWGLN</sequence>
<feature type="non-terminal residue" evidence="1">
    <location>
        <position position="47"/>
    </location>
</feature>
<name>A0A8S3K7K2_9BILA</name>
<dbReference type="Proteomes" id="UP000676336">
    <property type="component" value="Unassembled WGS sequence"/>
</dbReference>
<reference evidence="1" key="1">
    <citation type="submission" date="2021-02" db="EMBL/GenBank/DDBJ databases">
        <authorList>
            <person name="Nowell W R."/>
        </authorList>
    </citation>
    <scope>NUCLEOTIDE SEQUENCE</scope>
</reference>
<organism evidence="1 2">
    <name type="scientific">Rotaria magnacalcarata</name>
    <dbReference type="NCBI Taxonomy" id="392030"/>
    <lineage>
        <taxon>Eukaryota</taxon>
        <taxon>Metazoa</taxon>
        <taxon>Spiralia</taxon>
        <taxon>Gnathifera</taxon>
        <taxon>Rotifera</taxon>
        <taxon>Eurotatoria</taxon>
        <taxon>Bdelloidea</taxon>
        <taxon>Philodinida</taxon>
        <taxon>Philodinidae</taxon>
        <taxon>Rotaria</taxon>
    </lineage>
</organism>
<gene>
    <name evidence="1" type="ORF">SMN809_LOCUS85778</name>
</gene>
<dbReference type="EMBL" id="CAJOBI010366768">
    <property type="protein sequence ID" value="CAF5228477.1"/>
    <property type="molecule type" value="Genomic_DNA"/>
</dbReference>
<accession>A0A8S3K7K2</accession>
<protein>
    <submittedName>
        <fullName evidence="1">Uncharacterized protein</fullName>
    </submittedName>
</protein>